<evidence type="ECO:0000313" key="1">
    <source>
        <dbReference type="EMBL" id="AOE43748.1"/>
    </source>
</evidence>
<dbReference type="RefSeq" id="YP_009287527.1">
    <property type="nucleotide sequence ID" value="NC_031074.1"/>
</dbReference>
<gene>
    <name evidence="1" type="primary">58</name>
    <name evidence="1" type="ORF">SEA_BANTAM_58</name>
</gene>
<keyword evidence="2" id="KW-1185">Reference proteome</keyword>
<name>A0A1B3AYB8_9CAUD</name>
<proteinExistence type="predicted"/>
<dbReference type="EMBL" id="KX557272">
    <property type="protein sequence ID" value="AOE43748.1"/>
    <property type="molecule type" value="Genomic_DNA"/>
</dbReference>
<evidence type="ECO:0000313" key="2">
    <source>
        <dbReference type="Proteomes" id="UP000202170"/>
    </source>
</evidence>
<dbReference type="Proteomes" id="UP000202170">
    <property type="component" value="Segment"/>
</dbReference>
<sequence length="107" mass="12759">MTWEGRHDRVEGLYQFIRSSWPEYHYVSPHMVWDNPIFPPRNRPVEVPYVPGALHTASGRAMVGVDKPWWLEQMDEVRKLIPDRAQFERVLQEAKRRWVGGRRSDDC</sequence>
<dbReference type="GeneID" id="29080322"/>
<dbReference type="KEGG" id="vg:29080322"/>
<protein>
    <submittedName>
        <fullName evidence="1">Uncharacterized protein</fullName>
    </submittedName>
</protein>
<organism evidence="1 2">
    <name type="scientific">Gordonia phage Bantam</name>
    <dbReference type="NCBI Taxonomy" id="1887641"/>
    <lineage>
        <taxon>Viruses</taxon>
        <taxon>Duplodnaviria</taxon>
        <taxon>Heunggongvirae</taxon>
        <taxon>Uroviricota</taxon>
        <taxon>Caudoviricetes</taxon>
        <taxon>Bantamvirus</taxon>
        <taxon>Bantamvirus bantam</taxon>
    </lineage>
</organism>
<reference evidence="2" key="1">
    <citation type="submission" date="2016-07" db="EMBL/GenBank/DDBJ databases">
        <authorList>
            <person name="Florea S."/>
            <person name="Webb J.S."/>
            <person name="Jaromczyk J."/>
            <person name="Schardl C.L."/>
        </authorList>
    </citation>
    <scope>NUCLEOTIDE SEQUENCE [LARGE SCALE GENOMIC DNA]</scope>
</reference>
<accession>A0A1B3AYB8</accession>